<dbReference type="Proteomes" id="UP000419144">
    <property type="component" value="Unassembled WGS sequence"/>
</dbReference>
<dbReference type="VEuPathDB" id="TriTrypDB:LtaPh_3439900"/>
<evidence type="ECO:0000256" key="1">
    <source>
        <dbReference type="SAM" id="MobiDB-lite"/>
    </source>
</evidence>
<dbReference type="PANTHER" id="PTHR37935:SF1">
    <property type="entry name" value="CHROMOSOME UNDETERMINED SCAFFOLD_14, WHOLE GENOME SHOTGUN SEQUENCE"/>
    <property type="match status" value="1"/>
</dbReference>
<feature type="compositionally biased region" description="Low complexity" evidence="1">
    <location>
        <begin position="138"/>
        <end position="149"/>
    </location>
</feature>
<keyword evidence="4" id="KW-1185">Reference proteome</keyword>
<accession>A0A640KS93</accession>
<gene>
    <name evidence="3" type="ORF">LtaPh_3439900</name>
</gene>
<evidence type="ECO:0000256" key="2">
    <source>
        <dbReference type="SAM" id="Phobius"/>
    </source>
</evidence>
<sequence length="348" mass="38500">MYKIRKQIQLSCAHHDSGMRRARCPSSVRLVQCSAVQLRSGCHRPAPLLFWLMTGTRHISSGATRMFQAPTHHSHAVRPSFICHSPTKAGGSCSQKNALESPYLTEEAGGASPTVVATAPADARPQNMPEENTTETMSASVADASAQPQQSPPPLQESLTRRLLASWQQGVVASIGAVMGIGFLLFFLYTPVKEDTVHHTAVVASEALADARLKGKAVQLSKDVVLEVLRNPKSIDAAVDVVVELLAREETKIAVSSLLQSLFEDHYTQEVTKKFVLRVVQDPWIQDQLQMITEEQVRKLLNNAAIRKELSKFLLKSAVDSLEKPQLHYEVAKAMRHSFMSLVNFWWT</sequence>
<protein>
    <recommendedName>
        <fullName evidence="5">Transmembrane protein</fullName>
    </recommendedName>
</protein>
<reference evidence="3" key="1">
    <citation type="submission" date="2019-11" db="EMBL/GenBank/DDBJ databases">
        <title>Leishmania tarentolae CDS.</title>
        <authorList>
            <person name="Goto Y."/>
            <person name="Yamagishi J."/>
        </authorList>
    </citation>
    <scope>NUCLEOTIDE SEQUENCE [LARGE SCALE GENOMIC DNA]</scope>
    <source>
        <strain evidence="3">Parrot Tar II</strain>
    </source>
</reference>
<evidence type="ECO:0008006" key="5">
    <source>
        <dbReference type="Google" id="ProtNLM"/>
    </source>
</evidence>
<comment type="caution">
    <text evidence="3">The sequence shown here is derived from an EMBL/GenBank/DDBJ whole genome shotgun (WGS) entry which is preliminary data.</text>
</comment>
<dbReference type="AlphaFoldDB" id="A0A640KS93"/>
<evidence type="ECO:0000313" key="4">
    <source>
        <dbReference type="Proteomes" id="UP000419144"/>
    </source>
</evidence>
<proteinExistence type="predicted"/>
<keyword evidence="2" id="KW-1133">Transmembrane helix</keyword>
<feature type="region of interest" description="Disordered" evidence="1">
    <location>
        <begin position="120"/>
        <end position="156"/>
    </location>
</feature>
<dbReference type="PANTHER" id="PTHR37935">
    <property type="entry name" value="CHROMOSOME UNDETERMINED SCAFFOLD_14, WHOLE GENOME SHOTGUN SEQUENCE"/>
    <property type="match status" value="1"/>
</dbReference>
<keyword evidence="2" id="KW-0812">Transmembrane</keyword>
<name>A0A640KS93_LEITA</name>
<evidence type="ECO:0000313" key="3">
    <source>
        <dbReference type="EMBL" id="GET92473.1"/>
    </source>
</evidence>
<dbReference type="OrthoDB" id="276540at2759"/>
<keyword evidence="2" id="KW-0472">Membrane</keyword>
<organism evidence="3 4">
    <name type="scientific">Leishmania tarentolae</name>
    <name type="common">Sauroleishmania tarentolae</name>
    <dbReference type="NCBI Taxonomy" id="5689"/>
    <lineage>
        <taxon>Eukaryota</taxon>
        <taxon>Discoba</taxon>
        <taxon>Euglenozoa</taxon>
        <taxon>Kinetoplastea</taxon>
        <taxon>Metakinetoplastina</taxon>
        <taxon>Trypanosomatida</taxon>
        <taxon>Trypanosomatidae</taxon>
        <taxon>Leishmaniinae</taxon>
        <taxon>Leishmania</taxon>
        <taxon>lizard Leishmania</taxon>
    </lineage>
</organism>
<feature type="transmembrane region" description="Helical" evidence="2">
    <location>
        <begin position="171"/>
        <end position="189"/>
    </location>
</feature>
<dbReference type="EMBL" id="BLBS01000054">
    <property type="protein sequence ID" value="GET92473.1"/>
    <property type="molecule type" value="Genomic_DNA"/>
</dbReference>